<dbReference type="STRING" id="45073.Lqui_2194"/>
<name>A0A0W0XTM6_9GAMM</name>
<protein>
    <submittedName>
        <fullName evidence="1">Uncharacterized protein</fullName>
    </submittedName>
</protein>
<keyword evidence="2" id="KW-1185">Reference proteome</keyword>
<organism evidence="1 2">
    <name type="scientific">Legionella quinlivanii</name>
    <dbReference type="NCBI Taxonomy" id="45073"/>
    <lineage>
        <taxon>Bacteria</taxon>
        <taxon>Pseudomonadati</taxon>
        <taxon>Pseudomonadota</taxon>
        <taxon>Gammaproteobacteria</taxon>
        <taxon>Legionellales</taxon>
        <taxon>Legionellaceae</taxon>
        <taxon>Legionella</taxon>
    </lineage>
</organism>
<reference evidence="1 2" key="1">
    <citation type="submission" date="2015-11" db="EMBL/GenBank/DDBJ databases">
        <title>Genomic analysis of 38 Legionella species identifies large and diverse effector repertoires.</title>
        <authorList>
            <person name="Burstein D."/>
            <person name="Amaro F."/>
            <person name="Zusman T."/>
            <person name="Lifshitz Z."/>
            <person name="Cohen O."/>
            <person name="Gilbert J.A."/>
            <person name="Pupko T."/>
            <person name="Shuman H.A."/>
            <person name="Segal G."/>
        </authorList>
    </citation>
    <scope>NUCLEOTIDE SEQUENCE [LARGE SCALE GENOMIC DNA]</scope>
    <source>
        <strain evidence="1 2">CDC#1442-AUS-E</strain>
    </source>
</reference>
<dbReference type="PATRIC" id="fig|45073.5.peg.2317"/>
<proteinExistence type="predicted"/>
<sequence length="333" mass="38453">MLNEALTELKKTCDGYYINPFSNHLLYEANNALVEINHEKRPAKLFKLYRKVSFLLNFFLYDYSDNWIIPTCTVIRDAISKFAQFSQNEGWLFIAASTQTQTGNTQLGSIDDTKFNPLPTVSNRHIHTANNLLRAISKEQSSDVLLIMVRKLYLNLHLIEQDLSKIKDIIKEVNCLLRRIDLQKNAFEELLRNKPKPANKKETTISSKEIEDQVFLEMRSLGLKQLLRSYPRIKTPRPLERIVSATPENFVEDDHLYLDRLFTSVPEKKEIQITPVPGKKAMPSSRVESFETVCTDEEEPGFSKSHQSFFYRKKANKSKDHKIPAKLCSPTGI</sequence>
<accession>A0A0W0XTM6</accession>
<evidence type="ECO:0000313" key="1">
    <source>
        <dbReference type="EMBL" id="KTD47930.1"/>
    </source>
</evidence>
<dbReference type="AlphaFoldDB" id="A0A0W0XTM6"/>
<comment type="caution">
    <text evidence="1">The sequence shown here is derived from an EMBL/GenBank/DDBJ whole genome shotgun (WGS) entry which is preliminary data.</text>
</comment>
<dbReference type="RefSeq" id="WP_058508285.1">
    <property type="nucleotide sequence ID" value="NZ_CAAAIK010000009.1"/>
</dbReference>
<evidence type="ECO:0000313" key="2">
    <source>
        <dbReference type="Proteomes" id="UP000054618"/>
    </source>
</evidence>
<gene>
    <name evidence="1" type="ORF">Lqui_2194</name>
</gene>
<dbReference type="Proteomes" id="UP000054618">
    <property type="component" value="Unassembled WGS sequence"/>
</dbReference>
<dbReference type="EMBL" id="LNYS01000018">
    <property type="protein sequence ID" value="KTD47930.1"/>
    <property type="molecule type" value="Genomic_DNA"/>
</dbReference>